<dbReference type="RefSeq" id="WP_188715885.1">
    <property type="nucleotide sequence ID" value="NZ_BMIV01000011.1"/>
</dbReference>
<gene>
    <name evidence="1" type="ORF">GCM10011402_29080</name>
</gene>
<comment type="caution">
    <text evidence="1">The sequence shown here is derived from an EMBL/GenBank/DDBJ whole genome shotgun (WGS) entry which is preliminary data.</text>
</comment>
<dbReference type="InterPro" id="IPR010921">
    <property type="entry name" value="Trp_repressor/repl_initiator"/>
</dbReference>
<sequence length="101" mass="11058">MLVKKPPASRTAKPAGQLLSLADLPDADTRWVASRKQTVVLAVNQGLITRDEALSRYGLSGEEFDAWRHAHMVYGKAALKVTSISKYRQPIVDKSLGGHTD</sequence>
<dbReference type="InterPro" id="IPR036388">
    <property type="entry name" value="WH-like_DNA-bd_sf"/>
</dbReference>
<dbReference type="Proteomes" id="UP000640509">
    <property type="component" value="Unassembled WGS sequence"/>
</dbReference>
<evidence type="ECO:0008006" key="3">
    <source>
        <dbReference type="Google" id="ProtNLM"/>
    </source>
</evidence>
<reference evidence="2" key="1">
    <citation type="journal article" date="2019" name="Int. J. Syst. Evol. Microbiol.">
        <title>The Global Catalogue of Microorganisms (GCM) 10K type strain sequencing project: providing services to taxonomists for standard genome sequencing and annotation.</title>
        <authorList>
            <consortium name="The Broad Institute Genomics Platform"/>
            <consortium name="The Broad Institute Genome Sequencing Center for Infectious Disease"/>
            <person name="Wu L."/>
            <person name="Ma J."/>
        </authorList>
    </citation>
    <scope>NUCLEOTIDE SEQUENCE [LARGE SCALE GENOMIC DNA]</scope>
    <source>
        <strain evidence="2">CGMCC 1.15419</strain>
    </source>
</reference>
<dbReference type="Pfam" id="PF06627">
    <property type="entry name" value="DUF1153"/>
    <property type="match status" value="1"/>
</dbReference>
<evidence type="ECO:0000313" key="2">
    <source>
        <dbReference type="Proteomes" id="UP000640509"/>
    </source>
</evidence>
<protein>
    <recommendedName>
        <fullName evidence="3">DUF1153 domain-containing protein</fullName>
    </recommendedName>
</protein>
<dbReference type="Gene3D" id="1.10.10.10">
    <property type="entry name" value="Winged helix-like DNA-binding domain superfamily/Winged helix DNA-binding domain"/>
    <property type="match status" value="1"/>
</dbReference>
<dbReference type="InterPro" id="IPR009534">
    <property type="entry name" value="DUF1153"/>
</dbReference>
<dbReference type="EMBL" id="BMIV01000011">
    <property type="protein sequence ID" value="GGF74599.1"/>
    <property type="molecule type" value="Genomic_DNA"/>
</dbReference>
<keyword evidence="2" id="KW-1185">Reference proteome</keyword>
<organism evidence="1 2">
    <name type="scientific">Paracoccus acridae</name>
    <dbReference type="NCBI Taxonomy" id="1795310"/>
    <lineage>
        <taxon>Bacteria</taxon>
        <taxon>Pseudomonadati</taxon>
        <taxon>Pseudomonadota</taxon>
        <taxon>Alphaproteobacteria</taxon>
        <taxon>Rhodobacterales</taxon>
        <taxon>Paracoccaceae</taxon>
        <taxon>Paracoccus</taxon>
    </lineage>
</organism>
<proteinExistence type="predicted"/>
<accession>A0ABQ1VM40</accession>
<name>A0ABQ1VM40_9RHOB</name>
<dbReference type="SUPFAM" id="SSF48295">
    <property type="entry name" value="TrpR-like"/>
    <property type="match status" value="1"/>
</dbReference>
<evidence type="ECO:0000313" key="1">
    <source>
        <dbReference type="EMBL" id="GGF74599.1"/>
    </source>
</evidence>